<organism evidence="1 2">
    <name type="scientific">Thiorhodococcus fuscus</name>
    <dbReference type="NCBI Taxonomy" id="527200"/>
    <lineage>
        <taxon>Bacteria</taxon>
        <taxon>Pseudomonadati</taxon>
        <taxon>Pseudomonadota</taxon>
        <taxon>Gammaproteobacteria</taxon>
        <taxon>Chromatiales</taxon>
        <taxon>Chromatiaceae</taxon>
        <taxon>Thiorhodococcus</taxon>
    </lineage>
</organism>
<name>A0ABW4YBD7_9GAMM</name>
<evidence type="ECO:0000313" key="1">
    <source>
        <dbReference type="EMBL" id="MFD2112571.1"/>
    </source>
</evidence>
<dbReference type="EMBL" id="JBHUHX010000031">
    <property type="protein sequence ID" value="MFD2112571.1"/>
    <property type="molecule type" value="Genomic_DNA"/>
</dbReference>
<evidence type="ECO:0008006" key="3">
    <source>
        <dbReference type="Google" id="ProtNLM"/>
    </source>
</evidence>
<keyword evidence="2" id="KW-1185">Reference proteome</keyword>
<dbReference type="Proteomes" id="UP001597337">
    <property type="component" value="Unassembled WGS sequence"/>
</dbReference>
<reference evidence="2" key="1">
    <citation type="journal article" date="2019" name="Int. J. Syst. Evol. Microbiol.">
        <title>The Global Catalogue of Microorganisms (GCM) 10K type strain sequencing project: providing services to taxonomists for standard genome sequencing and annotation.</title>
        <authorList>
            <consortium name="The Broad Institute Genomics Platform"/>
            <consortium name="The Broad Institute Genome Sequencing Center for Infectious Disease"/>
            <person name="Wu L."/>
            <person name="Ma J."/>
        </authorList>
    </citation>
    <scope>NUCLEOTIDE SEQUENCE [LARGE SCALE GENOMIC DNA]</scope>
    <source>
        <strain evidence="2">KACC 12597</strain>
    </source>
</reference>
<protein>
    <recommendedName>
        <fullName evidence="3">DUF3168 domain-containing protein</fullName>
    </recommendedName>
</protein>
<proteinExistence type="predicted"/>
<sequence length="123" mass="13215">MSVAVLIDRLSAECPIFQEVEEPTATNPMERDAYPVATVYPAARAPSGEIGGHQLAARRYAVLVTASGAAQLEDALAEISVALDGWRPPASAKPLRYVGGKLAKIDGVRLQWSDTWEFETCVS</sequence>
<dbReference type="Pfam" id="PF23840">
    <property type="entry name" value="Phage_tail_terminator"/>
    <property type="match status" value="1"/>
</dbReference>
<dbReference type="InterPro" id="IPR056912">
    <property type="entry name" value="Phage_JBD30_tail_term-like"/>
</dbReference>
<gene>
    <name evidence="1" type="ORF">ACFSJC_12040</name>
</gene>
<comment type="caution">
    <text evidence="1">The sequence shown here is derived from an EMBL/GenBank/DDBJ whole genome shotgun (WGS) entry which is preliminary data.</text>
</comment>
<dbReference type="RefSeq" id="WP_386026965.1">
    <property type="nucleotide sequence ID" value="NZ_JBHUHX010000031.1"/>
</dbReference>
<evidence type="ECO:0000313" key="2">
    <source>
        <dbReference type="Proteomes" id="UP001597337"/>
    </source>
</evidence>
<accession>A0ABW4YBD7</accession>